<dbReference type="Proteomes" id="UP000266861">
    <property type="component" value="Unassembled WGS sequence"/>
</dbReference>
<sequence>MPAHVSAICYIESRTENTSKNNFVVNAVGVTNSKVRLQVGARVMFLNNSEYKYGSIGIIIDTFCIKGGITDISIRKHTASFILNGITLPNVSLNLDAQMFEKGQAYTALSRCYKWDNIKIRSLNREAFAVDESMIKEYKRLETVISNPLPLLRSLQNNH</sequence>
<keyword evidence="2" id="KW-1185">Reference proteome</keyword>
<comment type="caution">
    <text evidence="1">The sequence shown here is derived from an EMBL/GenBank/DDBJ whole genome shotgun (WGS) entry which is preliminary data.</text>
</comment>
<accession>A0A397I5A9</accession>
<reference evidence="1 2" key="1">
    <citation type="submission" date="2018-08" db="EMBL/GenBank/DDBJ databases">
        <title>Genome and evolution of the arbuscular mycorrhizal fungus Diversispora epigaea (formerly Glomus versiforme) and its bacterial endosymbionts.</title>
        <authorList>
            <person name="Sun X."/>
            <person name="Fei Z."/>
            <person name="Harrison M."/>
        </authorList>
    </citation>
    <scope>NUCLEOTIDE SEQUENCE [LARGE SCALE GENOMIC DNA]</scope>
    <source>
        <strain evidence="1 2">IT104</strain>
    </source>
</reference>
<dbReference type="EMBL" id="PQFF01000269">
    <property type="protein sequence ID" value="RHZ68383.1"/>
    <property type="molecule type" value="Genomic_DNA"/>
</dbReference>
<evidence type="ECO:0000313" key="2">
    <source>
        <dbReference type="Proteomes" id="UP000266861"/>
    </source>
</evidence>
<evidence type="ECO:0000313" key="1">
    <source>
        <dbReference type="EMBL" id="RHZ68383.1"/>
    </source>
</evidence>
<dbReference type="OrthoDB" id="2325450at2759"/>
<proteinExistence type="predicted"/>
<dbReference type="AlphaFoldDB" id="A0A397I5A9"/>
<gene>
    <name evidence="1" type="ORF">Glove_295g45</name>
</gene>
<evidence type="ECO:0008006" key="3">
    <source>
        <dbReference type="Google" id="ProtNLM"/>
    </source>
</evidence>
<protein>
    <recommendedName>
        <fullName evidence="3">DNA helicase</fullName>
    </recommendedName>
</protein>
<name>A0A397I5A9_9GLOM</name>
<dbReference type="STRING" id="1348612.A0A397I5A9"/>
<organism evidence="1 2">
    <name type="scientific">Diversispora epigaea</name>
    <dbReference type="NCBI Taxonomy" id="1348612"/>
    <lineage>
        <taxon>Eukaryota</taxon>
        <taxon>Fungi</taxon>
        <taxon>Fungi incertae sedis</taxon>
        <taxon>Mucoromycota</taxon>
        <taxon>Glomeromycotina</taxon>
        <taxon>Glomeromycetes</taxon>
        <taxon>Diversisporales</taxon>
        <taxon>Diversisporaceae</taxon>
        <taxon>Diversispora</taxon>
    </lineage>
</organism>